<gene>
    <name evidence="1" type="ORF">X975_18893</name>
</gene>
<evidence type="ECO:0000313" key="2">
    <source>
        <dbReference type="Proteomes" id="UP000054359"/>
    </source>
</evidence>
<evidence type="ECO:0000313" key="1">
    <source>
        <dbReference type="EMBL" id="KFM73935.1"/>
    </source>
</evidence>
<protein>
    <submittedName>
        <fullName evidence="1">Uncharacterized protein</fullName>
    </submittedName>
</protein>
<name>A0A087U996_STEMI</name>
<dbReference type="AlphaFoldDB" id="A0A087U996"/>
<keyword evidence="2" id="KW-1185">Reference proteome</keyword>
<sequence>MSVDFHFQVKLPIQFANVADDMQSNLQLWEFLELSNPKQTKSNYIHIETQRSQIQFYQMN</sequence>
<dbReference type="Proteomes" id="UP000054359">
    <property type="component" value="Unassembled WGS sequence"/>
</dbReference>
<feature type="non-terminal residue" evidence="1">
    <location>
        <position position="60"/>
    </location>
</feature>
<dbReference type="EMBL" id="KK118816">
    <property type="protein sequence ID" value="KFM73935.1"/>
    <property type="molecule type" value="Genomic_DNA"/>
</dbReference>
<organism evidence="1 2">
    <name type="scientific">Stegodyphus mimosarum</name>
    <name type="common">African social velvet spider</name>
    <dbReference type="NCBI Taxonomy" id="407821"/>
    <lineage>
        <taxon>Eukaryota</taxon>
        <taxon>Metazoa</taxon>
        <taxon>Ecdysozoa</taxon>
        <taxon>Arthropoda</taxon>
        <taxon>Chelicerata</taxon>
        <taxon>Arachnida</taxon>
        <taxon>Araneae</taxon>
        <taxon>Araneomorphae</taxon>
        <taxon>Entelegynae</taxon>
        <taxon>Eresoidea</taxon>
        <taxon>Eresidae</taxon>
        <taxon>Stegodyphus</taxon>
    </lineage>
</organism>
<accession>A0A087U996</accession>
<proteinExistence type="predicted"/>
<reference evidence="1 2" key="1">
    <citation type="submission" date="2013-11" db="EMBL/GenBank/DDBJ databases">
        <title>Genome sequencing of Stegodyphus mimosarum.</title>
        <authorList>
            <person name="Bechsgaard J."/>
        </authorList>
    </citation>
    <scope>NUCLEOTIDE SEQUENCE [LARGE SCALE GENOMIC DNA]</scope>
</reference>